<organism evidence="1 2">
    <name type="scientific">Chlorogloeopsis fritschii PCC 6912</name>
    <dbReference type="NCBI Taxonomy" id="211165"/>
    <lineage>
        <taxon>Bacteria</taxon>
        <taxon>Bacillati</taxon>
        <taxon>Cyanobacteriota</taxon>
        <taxon>Cyanophyceae</taxon>
        <taxon>Nostocales</taxon>
        <taxon>Chlorogloeopsidaceae</taxon>
        <taxon>Chlorogloeopsis</taxon>
    </lineage>
</organism>
<dbReference type="Pfam" id="PF03860">
    <property type="entry name" value="Csp"/>
    <property type="match status" value="1"/>
</dbReference>
<accession>A0A433MWW7</accession>
<dbReference type="InterPro" id="IPR005560">
    <property type="entry name" value="Csp_YhjQ"/>
</dbReference>
<protein>
    <submittedName>
        <fullName evidence="1">Ferredoxin</fullName>
    </submittedName>
</protein>
<dbReference type="Gene3D" id="1.20.1270.360">
    <property type="match status" value="1"/>
</dbReference>
<comment type="caution">
    <text evidence="1">The sequence shown here is derived from an EMBL/GenBank/DDBJ whole genome shotgun (WGS) entry which is preliminary data.</text>
</comment>
<gene>
    <name evidence="1" type="ORF">PCC6912_62490</name>
</gene>
<dbReference type="EMBL" id="RSCJ01000047">
    <property type="protein sequence ID" value="RUR72511.1"/>
    <property type="molecule type" value="Genomic_DNA"/>
</dbReference>
<dbReference type="PANTHER" id="PTHR37310">
    <property type="entry name" value="CYTOPLASMIC PROTEIN-RELATED"/>
    <property type="match status" value="1"/>
</dbReference>
<sequence>MLLVQQGYQSSFDTAMHCAVECEHCAKACMGHPDMVKCAQMCLDCAEVCQTLATYMVRGSYFISHLSRACADICEACSKECEKYNLEHCQKCARVCRQAAEEYRKIASVGTARV</sequence>
<dbReference type="OrthoDB" id="5396211at2"/>
<name>A0A433MWW7_CHLFR</name>
<reference evidence="1 2" key="1">
    <citation type="journal article" date="2019" name="Genome Biol. Evol.">
        <title>Day and night: Metabolic profiles and evolutionary relationships of six axenic non-marine cyanobacteria.</title>
        <authorList>
            <person name="Will S.E."/>
            <person name="Henke P."/>
            <person name="Boedeker C."/>
            <person name="Huang S."/>
            <person name="Brinkmann H."/>
            <person name="Rohde M."/>
            <person name="Jarek M."/>
            <person name="Friedl T."/>
            <person name="Seufert S."/>
            <person name="Schumacher M."/>
            <person name="Overmann J."/>
            <person name="Neumann-Schaal M."/>
            <person name="Petersen J."/>
        </authorList>
    </citation>
    <scope>NUCLEOTIDE SEQUENCE [LARGE SCALE GENOMIC DNA]</scope>
    <source>
        <strain evidence="1 2">PCC 6912</strain>
    </source>
</reference>
<dbReference type="Proteomes" id="UP000268857">
    <property type="component" value="Unassembled WGS sequence"/>
</dbReference>
<keyword evidence="2" id="KW-1185">Reference proteome</keyword>
<dbReference type="PANTHER" id="PTHR37310:SF1">
    <property type="entry name" value="CYTOPLASMIC PROTEIN"/>
    <property type="match status" value="1"/>
</dbReference>
<dbReference type="CDD" id="cd08026">
    <property type="entry name" value="DUF326"/>
    <property type="match status" value="1"/>
</dbReference>
<dbReference type="AlphaFoldDB" id="A0A433MWW7"/>
<evidence type="ECO:0000313" key="1">
    <source>
        <dbReference type="EMBL" id="RUR72511.1"/>
    </source>
</evidence>
<dbReference type="InterPro" id="IPR044543">
    <property type="entry name" value="YHJQ-like"/>
</dbReference>
<dbReference type="STRING" id="211165.GCA_000317285_01656"/>
<evidence type="ECO:0000313" key="2">
    <source>
        <dbReference type="Proteomes" id="UP000268857"/>
    </source>
</evidence>
<dbReference type="RefSeq" id="WP_016877252.1">
    <property type="nucleotide sequence ID" value="NZ_AJLN01000055.1"/>
</dbReference>
<proteinExistence type="predicted"/>